<accession>A0A4Z1KWJ3</accession>
<evidence type="ECO:0000256" key="1">
    <source>
        <dbReference type="SAM" id="MobiDB-lite"/>
    </source>
</evidence>
<sequence length="106" mass="12127">MMFTIPSIYPLIIRIKFSSGAEAIYITNSWAQKQEKLLILVIGLAVFKLTQTKTTRGKGYDNTNGVVGSERDEKSKTRKSQDRRRKLVEPEATERALENGYCRRES</sequence>
<reference evidence="2 3" key="1">
    <citation type="submission" date="2017-12" db="EMBL/GenBank/DDBJ databases">
        <title>Comparative genomics of Botrytis spp.</title>
        <authorList>
            <person name="Valero-Jimenez C.A."/>
            <person name="Tapia P."/>
            <person name="Veloso J."/>
            <person name="Silva-Moreno E."/>
            <person name="Staats M."/>
            <person name="Valdes J.H."/>
            <person name="Van Kan J.A.L."/>
        </authorList>
    </citation>
    <scope>NUCLEOTIDE SEQUENCE [LARGE SCALE GENOMIC DNA]</scope>
    <source>
        <strain evidence="2 3">MUCL3349</strain>
    </source>
</reference>
<dbReference type="AlphaFoldDB" id="A0A4Z1KWJ3"/>
<protein>
    <submittedName>
        <fullName evidence="2">Uncharacterized protein</fullName>
    </submittedName>
</protein>
<dbReference type="EMBL" id="PQXO01000135">
    <property type="protein sequence ID" value="TGO88897.1"/>
    <property type="molecule type" value="Genomic_DNA"/>
</dbReference>
<evidence type="ECO:0000313" key="3">
    <source>
        <dbReference type="Proteomes" id="UP000297280"/>
    </source>
</evidence>
<keyword evidence="3" id="KW-1185">Reference proteome</keyword>
<feature type="compositionally biased region" description="Basic and acidic residues" evidence="1">
    <location>
        <begin position="87"/>
        <end position="106"/>
    </location>
</feature>
<proteinExistence type="predicted"/>
<feature type="compositionally biased region" description="Basic residues" evidence="1">
    <location>
        <begin position="76"/>
        <end position="86"/>
    </location>
</feature>
<feature type="region of interest" description="Disordered" evidence="1">
    <location>
        <begin position="55"/>
        <end position="106"/>
    </location>
</feature>
<comment type="caution">
    <text evidence="2">The sequence shown here is derived from an EMBL/GenBank/DDBJ whole genome shotgun (WGS) entry which is preliminary data.</text>
</comment>
<gene>
    <name evidence="2" type="ORF">BPOR_0135g00030</name>
</gene>
<evidence type="ECO:0000313" key="2">
    <source>
        <dbReference type="EMBL" id="TGO88897.1"/>
    </source>
</evidence>
<dbReference type="Proteomes" id="UP000297280">
    <property type="component" value="Unassembled WGS sequence"/>
</dbReference>
<name>A0A4Z1KWJ3_9HELO</name>
<organism evidence="2 3">
    <name type="scientific">Botrytis porri</name>
    <dbReference type="NCBI Taxonomy" id="87229"/>
    <lineage>
        <taxon>Eukaryota</taxon>
        <taxon>Fungi</taxon>
        <taxon>Dikarya</taxon>
        <taxon>Ascomycota</taxon>
        <taxon>Pezizomycotina</taxon>
        <taxon>Leotiomycetes</taxon>
        <taxon>Helotiales</taxon>
        <taxon>Sclerotiniaceae</taxon>
        <taxon>Botrytis</taxon>
    </lineage>
</organism>